<keyword evidence="4" id="KW-1185">Reference proteome</keyword>
<feature type="compositionally biased region" description="Basic residues" evidence="1">
    <location>
        <begin position="352"/>
        <end position="361"/>
    </location>
</feature>
<evidence type="ECO:0000256" key="1">
    <source>
        <dbReference type="SAM" id="MobiDB-lite"/>
    </source>
</evidence>
<protein>
    <submittedName>
        <fullName evidence="3">Uncharacterized protein</fullName>
    </submittedName>
</protein>
<feature type="transmembrane region" description="Helical" evidence="2">
    <location>
        <begin position="674"/>
        <end position="694"/>
    </location>
</feature>
<feature type="compositionally biased region" description="Basic and acidic residues" evidence="1">
    <location>
        <begin position="181"/>
        <end position="202"/>
    </location>
</feature>
<sequence>MMPTEKLAKIHKKAKIHTIRKADITREQLGRRYAAMLPSNKTNSTLPINLLTVAKWYNGQDAVVQTALDKSEPLTWLKHLLDKEGRESTSRFPWHLTALIMEEYVRSKTRPETMETIPEDGVMEVINQTPPHVSSVGHGDNRSPSTSSWSYSVPGTSLEPSLSRRKPSHDGQVSFEPQVDSGRDSIGEDYRGSVDHGIRMRQDTYSPRSSINSSIFYGRVHGLSPNSSRLHFRDLASRLKRKPYPGSDDGLSSARNSISEQSQEEDPGYRSHSPRLKTPRRTNLMLSRSQPGSEDERKPFSAEPSESGDLGLSSGENGPMTARQPSYSIPSSPQPANSAVASPKPPSQTKRPIPRLARKRASLPSSPRHFFTREKEKQQRFADEAQERREYDRKNQLLEDLMLQNWRTRQILHKVGGNIKEYENVQKSLAASLGAEYTSIPQEVLDALNHDPCSVVSGTKRFKSWRAVEDIHGRIVRQRDTLRNFAQTTAGSGITTPTKSSFVDSIATLTDALQQLEVHRQHIVEKAETVAEALVRAKGVHATVKREYDETMGHTSLVYPELSQIITLEESYRNHYQQLWNIGLDALTLLLDTVTPFWRNYGKVIGQDIQDFLIIPWYRNEFTGEAKRYPIKSFPRRSFRHWIGLLICTVVAMLVTTLQIRAAWSCTLNYNLPWITHIGLRYMFIPLFNIGVLIQWTAVLVELAMVFAIFFVFVWWLGWAISLA</sequence>
<feature type="compositionally biased region" description="Low complexity" evidence="1">
    <location>
        <begin position="305"/>
        <end position="335"/>
    </location>
</feature>
<organism evidence="3 4">
    <name type="scientific">Cerrena zonata</name>
    <dbReference type="NCBI Taxonomy" id="2478898"/>
    <lineage>
        <taxon>Eukaryota</taxon>
        <taxon>Fungi</taxon>
        <taxon>Dikarya</taxon>
        <taxon>Basidiomycota</taxon>
        <taxon>Agaricomycotina</taxon>
        <taxon>Agaricomycetes</taxon>
        <taxon>Polyporales</taxon>
        <taxon>Cerrenaceae</taxon>
        <taxon>Cerrena</taxon>
    </lineage>
</organism>
<keyword evidence="2" id="KW-0472">Membrane</keyword>
<evidence type="ECO:0000313" key="4">
    <source>
        <dbReference type="Proteomes" id="UP001385951"/>
    </source>
</evidence>
<name>A0AAW0GXW2_9APHY</name>
<feature type="transmembrane region" description="Helical" evidence="2">
    <location>
        <begin position="701"/>
        <end position="721"/>
    </location>
</feature>
<feature type="compositionally biased region" description="Basic and acidic residues" evidence="1">
    <location>
        <begin position="371"/>
        <end position="388"/>
    </location>
</feature>
<feature type="region of interest" description="Disordered" evidence="1">
    <location>
        <begin position="129"/>
        <end position="211"/>
    </location>
</feature>
<keyword evidence="2" id="KW-1133">Transmembrane helix</keyword>
<gene>
    <name evidence="3" type="ORF">QCA50_002377</name>
</gene>
<dbReference type="EMBL" id="JASBNA010000002">
    <property type="protein sequence ID" value="KAK7695187.1"/>
    <property type="molecule type" value="Genomic_DNA"/>
</dbReference>
<dbReference type="Proteomes" id="UP001385951">
    <property type="component" value="Unassembled WGS sequence"/>
</dbReference>
<proteinExistence type="predicted"/>
<reference evidence="3 4" key="1">
    <citation type="submission" date="2022-09" db="EMBL/GenBank/DDBJ databases">
        <authorList>
            <person name="Palmer J.M."/>
        </authorList>
    </citation>
    <scope>NUCLEOTIDE SEQUENCE [LARGE SCALE GENOMIC DNA]</scope>
    <source>
        <strain evidence="3 4">DSM 7382</strain>
    </source>
</reference>
<comment type="caution">
    <text evidence="3">The sequence shown here is derived from an EMBL/GenBank/DDBJ whole genome shotgun (WGS) entry which is preliminary data.</text>
</comment>
<feature type="transmembrane region" description="Helical" evidence="2">
    <location>
        <begin position="642"/>
        <end position="662"/>
    </location>
</feature>
<evidence type="ECO:0000313" key="3">
    <source>
        <dbReference type="EMBL" id="KAK7695187.1"/>
    </source>
</evidence>
<keyword evidence="2" id="KW-0812">Transmembrane</keyword>
<dbReference type="AlphaFoldDB" id="A0AAW0GXW2"/>
<accession>A0AAW0GXW2</accession>
<feature type="region of interest" description="Disordered" evidence="1">
    <location>
        <begin position="241"/>
        <end position="388"/>
    </location>
</feature>
<feature type="compositionally biased region" description="Low complexity" evidence="1">
    <location>
        <begin position="143"/>
        <end position="157"/>
    </location>
</feature>
<evidence type="ECO:0000256" key="2">
    <source>
        <dbReference type="SAM" id="Phobius"/>
    </source>
</evidence>